<dbReference type="Proteomes" id="UP001610063">
    <property type="component" value="Unassembled WGS sequence"/>
</dbReference>
<dbReference type="RefSeq" id="WP_395418718.1">
    <property type="nucleotide sequence ID" value="NZ_JBIPKE010000019.1"/>
</dbReference>
<sequence length="260" mass="30182">MGTISMLTLQDLLDSDISRKDKWLIKVGQLENKNKFSDNFRNLHLRQGILATSLGDYFQAKFDFAICGLIDELRISQFNSRLFDYGLPQVCYVLLSDYEGLIHRYAKLRYKAHGQIPDMDTRVLKGESPIWCNTIQFFMEDNVEGVKRNLDILEAITLKRLSKKEELLRIDYAYYQALLEKDRAKCEELLAELISPTIHKKRNDNPILNQYISQPALGYAKLAWRQGIKVDIDSPLVPKELLPIKANDDYPIPYDFLKES</sequence>
<organism evidence="1 2">
    <name type="scientific">Marinoscillum luteum</name>
    <dbReference type="NCBI Taxonomy" id="861051"/>
    <lineage>
        <taxon>Bacteria</taxon>
        <taxon>Pseudomonadati</taxon>
        <taxon>Bacteroidota</taxon>
        <taxon>Cytophagia</taxon>
        <taxon>Cytophagales</taxon>
        <taxon>Reichenbachiellaceae</taxon>
        <taxon>Marinoscillum</taxon>
    </lineage>
</organism>
<accession>A0ABW7NCM2</accession>
<name>A0ABW7NCM2_9BACT</name>
<evidence type="ECO:0000313" key="2">
    <source>
        <dbReference type="Proteomes" id="UP001610063"/>
    </source>
</evidence>
<dbReference type="EMBL" id="JBIPKE010000019">
    <property type="protein sequence ID" value="MFH6985242.1"/>
    <property type="molecule type" value="Genomic_DNA"/>
</dbReference>
<comment type="caution">
    <text evidence="1">The sequence shown here is derived from an EMBL/GenBank/DDBJ whole genome shotgun (WGS) entry which is preliminary data.</text>
</comment>
<keyword evidence="2" id="KW-1185">Reference proteome</keyword>
<dbReference type="InterPro" id="IPR029074">
    <property type="entry name" value="Imm49"/>
</dbReference>
<evidence type="ECO:0000313" key="1">
    <source>
        <dbReference type="EMBL" id="MFH6985242.1"/>
    </source>
</evidence>
<protein>
    <submittedName>
        <fullName evidence="1">Immunity 49 family protein</fullName>
    </submittedName>
</protein>
<gene>
    <name evidence="1" type="ORF">ACHKAR_17450</name>
</gene>
<dbReference type="Pfam" id="PF15575">
    <property type="entry name" value="Imm49"/>
    <property type="match status" value="1"/>
</dbReference>
<proteinExistence type="predicted"/>
<reference evidence="1 2" key="1">
    <citation type="journal article" date="2013" name="Int. J. Syst. Evol. Microbiol.">
        <title>Marinoscillum luteum sp. nov., isolated from marine sediment.</title>
        <authorList>
            <person name="Cha I.T."/>
            <person name="Park S.J."/>
            <person name="Kim S.J."/>
            <person name="Kim J.G."/>
            <person name="Jung M.Y."/>
            <person name="Shin K.S."/>
            <person name="Kwon K.K."/>
            <person name="Yang S.H."/>
            <person name="Seo Y.S."/>
            <person name="Rhee S.K."/>
        </authorList>
    </citation>
    <scope>NUCLEOTIDE SEQUENCE [LARGE SCALE GENOMIC DNA]</scope>
    <source>
        <strain evidence="1 2">KCTC 23939</strain>
    </source>
</reference>